<dbReference type="PANTHER" id="PTHR21180:SF9">
    <property type="entry name" value="TYPE II SECRETION SYSTEM PROTEIN K"/>
    <property type="match status" value="1"/>
</dbReference>
<dbReference type="SFLD" id="SFLDG01102">
    <property type="entry name" value="Uncharacterised_Radical_SAM_Su"/>
    <property type="match status" value="1"/>
</dbReference>
<dbReference type="CDD" id="cd01335">
    <property type="entry name" value="Radical_SAM"/>
    <property type="match status" value="1"/>
</dbReference>
<evidence type="ECO:0000256" key="5">
    <source>
        <dbReference type="ARBA" id="ARBA00023014"/>
    </source>
</evidence>
<dbReference type="GO" id="GO:0051536">
    <property type="term" value="F:iron-sulfur cluster binding"/>
    <property type="evidence" value="ECO:0007669"/>
    <property type="project" value="UniProtKB-KW"/>
</dbReference>
<evidence type="ECO:0000313" key="7">
    <source>
        <dbReference type="EMBL" id="XCH49429.1"/>
    </source>
</evidence>
<evidence type="ECO:0000256" key="3">
    <source>
        <dbReference type="ARBA" id="ARBA00022723"/>
    </source>
</evidence>
<dbReference type="EMBL" id="CP144374">
    <property type="protein sequence ID" value="XCH49429.1"/>
    <property type="molecule type" value="Genomic_DNA"/>
</dbReference>
<dbReference type="Pfam" id="PF04055">
    <property type="entry name" value="Radical_SAM"/>
    <property type="match status" value="1"/>
</dbReference>
<dbReference type="AlphaFoldDB" id="A0AAU8H3N9"/>
<dbReference type="SFLD" id="SFLDS00029">
    <property type="entry name" value="Radical_SAM"/>
    <property type="match status" value="1"/>
</dbReference>
<dbReference type="InterPro" id="IPR023874">
    <property type="entry name" value="DNA_rSAM_put"/>
</dbReference>
<evidence type="ECO:0000259" key="6">
    <source>
        <dbReference type="PROSITE" id="PS51918"/>
    </source>
</evidence>
<gene>
    <name evidence="7" type="ORF">V4D31_04505</name>
</gene>
<dbReference type="InterPro" id="IPR013785">
    <property type="entry name" value="Aldolase_TIM"/>
</dbReference>
<dbReference type="InterPro" id="IPR007197">
    <property type="entry name" value="rSAM"/>
</dbReference>
<evidence type="ECO:0000256" key="2">
    <source>
        <dbReference type="ARBA" id="ARBA00022691"/>
    </source>
</evidence>
<dbReference type="InterPro" id="IPR058240">
    <property type="entry name" value="rSAM_sf"/>
</dbReference>
<dbReference type="GO" id="GO:0003824">
    <property type="term" value="F:catalytic activity"/>
    <property type="evidence" value="ECO:0007669"/>
    <property type="project" value="InterPro"/>
</dbReference>
<sequence>MFVKKSLDIYEKLSILANGAKFDISCCPSFDRKNFSKKETFSKFGIQNIWTSNGRCIRLLKVLLTNFCINDCAYCINRKRNDIQRTIIMPEELARVAYEFYRNRQIEGVFLSSGIISSPDKTMQMMIDAVKILRIKYQFKGYIHLKIIPDSEETAIAEAVKLADRVSINLELPTQQSLSLIAPQKKLISILCAIEKINKIIENTDKGAKSHTTQLIVGATPDTDYEILQLCENLYKNNQRLKRVYFSAYIPVNDDPRLPQIQKPPILKEHRLYQADWLIRYYGFQVKEIVSEEKPFLNEKIDPKLDWALRNIHLFPVEIETACFETILRVPGIGITSAKRILKARKTTSLTLEGLKNLGVVIKRAKHFITIGDKYYGNKNLIQNFKHTIEQYSLAI</sequence>
<dbReference type="PROSITE" id="PS51918">
    <property type="entry name" value="RADICAL_SAM"/>
    <property type="match status" value="1"/>
</dbReference>
<protein>
    <submittedName>
        <fullName evidence="7">DNA modification/repair radical SAM protein</fullName>
    </submittedName>
</protein>
<dbReference type="GO" id="GO:0046872">
    <property type="term" value="F:metal ion binding"/>
    <property type="evidence" value="ECO:0007669"/>
    <property type="project" value="UniProtKB-KW"/>
</dbReference>
<dbReference type="InterPro" id="IPR010994">
    <property type="entry name" value="RuvA_2-like"/>
</dbReference>
<dbReference type="SUPFAM" id="SSF102114">
    <property type="entry name" value="Radical SAM enzymes"/>
    <property type="match status" value="1"/>
</dbReference>
<accession>A0AAU8H3N9</accession>
<keyword evidence="3" id="KW-0479">Metal-binding</keyword>
<organism evidence="7">
    <name type="scientific">Thermodesulfovibrio obliviosus</name>
    <dbReference type="NCBI Taxonomy" id="3118332"/>
    <lineage>
        <taxon>Bacteria</taxon>
        <taxon>Pseudomonadati</taxon>
        <taxon>Nitrospirota</taxon>
        <taxon>Thermodesulfovibrionia</taxon>
        <taxon>Thermodesulfovibrionales</taxon>
        <taxon>Thermodesulfovibrionaceae</taxon>
        <taxon>Thermodesulfovibrio</taxon>
    </lineage>
</organism>
<evidence type="ECO:0000256" key="1">
    <source>
        <dbReference type="ARBA" id="ARBA00001966"/>
    </source>
</evidence>
<keyword evidence="2" id="KW-0949">S-adenosyl-L-methionine</keyword>
<reference evidence="7" key="1">
    <citation type="submission" date="2024-01" db="EMBL/GenBank/DDBJ databases">
        <title>The first autotrophic representatives of the genus Thermodesulfovibrio.</title>
        <authorList>
            <person name="Maltseva A.I."/>
            <person name="Elcheninov A.G."/>
            <person name="Kublanov I.V."/>
            <person name="Lebedinsky A.V."/>
            <person name="Frolov E.N."/>
        </authorList>
    </citation>
    <scope>NUCLEOTIDE SEQUENCE</scope>
    <source>
        <strain evidence="7">3462-1</strain>
    </source>
</reference>
<dbReference type="InterPro" id="IPR051675">
    <property type="entry name" value="Endo/Exo/Phosphatase_dom_1"/>
</dbReference>
<dbReference type="Gene3D" id="3.20.20.70">
    <property type="entry name" value="Aldolase class I"/>
    <property type="match status" value="1"/>
</dbReference>
<comment type="cofactor">
    <cofactor evidence="1">
        <name>[4Fe-4S] cluster</name>
        <dbReference type="ChEBI" id="CHEBI:49883"/>
    </cofactor>
</comment>
<dbReference type="NCBIfam" id="TIGR03916">
    <property type="entry name" value="rSAM_link_UDG"/>
    <property type="match status" value="1"/>
</dbReference>
<evidence type="ECO:0000256" key="4">
    <source>
        <dbReference type="ARBA" id="ARBA00023004"/>
    </source>
</evidence>
<proteinExistence type="predicted"/>
<dbReference type="RefSeq" id="WP_353687053.1">
    <property type="nucleotide sequence ID" value="NZ_CP144374.1"/>
</dbReference>
<keyword evidence="5" id="KW-0411">Iron-sulfur</keyword>
<dbReference type="PANTHER" id="PTHR21180">
    <property type="entry name" value="ENDONUCLEASE/EXONUCLEASE/PHOSPHATASE FAMILY DOMAIN-CONTAINING PROTEIN 1"/>
    <property type="match status" value="1"/>
</dbReference>
<dbReference type="KEGG" id="tob:V4D31_04505"/>
<name>A0AAU8H3N9_9BACT</name>
<dbReference type="SUPFAM" id="SSF47781">
    <property type="entry name" value="RuvA domain 2-like"/>
    <property type="match status" value="1"/>
</dbReference>
<keyword evidence="4" id="KW-0408">Iron</keyword>
<feature type="domain" description="Radical SAM core" evidence="6">
    <location>
        <begin position="52"/>
        <end position="285"/>
    </location>
</feature>